<dbReference type="Gene3D" id="3.10.20.740">
    <property type="match status" value="1"/>
</dbReference>
<dbReference type="PROSITE" id="PS51379">
    <property type="entry name" value="4FE4S_FER_2"/>
    <property type="match status" value="1"/>
</dbReference>
<dbReference type="InterPro" id="IPR036010">
    <property type="entry name" value="2Fe-2S_ferredoxin-like_sf"/>
</dbReference>
<feature type="domain" description="4Fe-4S His(Cys)3-ligated-type" evidence="7">
    <location>
        <begin position="85"/>
        <end position="124"/>
    </location>
</feature>
<evidence type="ECO:0000256" key="2">
    <source>
        <dbReference type="ARBA" id="ARBA00022723"/>
    </source>
</evidence>
<dbReference type="InterPro" id="IPR001041">
    <property type="entry name" value="2Fe-2S_ferredoxin-type"/>
</dbReference>
<name>A0A6S6THS6_9BACT</name>
<dbReference type="FunFam" id="3.10.20.740:FF:000003">
    <property type="entry name" value="Formate dehydrogenase subunit alpha"/>
    <property type="match status" value="1"/>
</dbReference>
<keyword evidence="8" id="KW-0560">Oxidoreductase</keyword>
<dbReference type="PROSITE" id="PS51085">
    <property type="entry name" value="2FE2S_FER_2"/>
    <property type="match status" value="1"/>
</dbReference>
<dbReference type="PANTHER" id="PTHR24960">
    <property type="entry name" value="PHOTOSYSTEM I IRON-SULFUR CENTER-RELATED"/>
    <property type="match status" value="1"/>
</dbReference>
<keyword evidence="3" id="KW-0408">Iron</keyword>
<sequence>MSEVQIVDNMIDITIDGVEYKAKEGEYILNAARANEVFIPAICYLTRCSPTLACRICLVEADGKQVYACNSKVKEGMQITVDTPDILAERRAMMEVYDVNHPLQCGVCDQSGECELQNYTLELQVDSQSYSIPDTKRETTNWSSVLHYDPGLCIVCERCTTVCKDMIGDSAITTAKRGGEALDKSWKENMPKDAYAMWNKLQKSVIAPSNGTGSTDCSDCGECIAVCPVGALVSRDFVYSSNAWDLKRIPAVSAHSSDGFAIYYETKPAAIEDRSEKIFRVTNEWNFVSLDGAARFGYDFENSGVTKDETAFKAAVDAIKKAETIRFNSLITNEEALMLQTLKEKRGVKLYNPEVRPFQKFLKLYSDASGASLYNGTTDTALKCDFVVSVGGALRNDSPGLKYAFNNIQKMNKGAGMYFHPVGDKLIPTFGKTVEMFTHKVGLEEATLYLLLNLFADPDKLPSDVKEYVLGLNRDDLLTLLGADATAFNKGFDKMMKKKERFVLMVGEDYYGHAKAENLAKLIVLLEEAAGFQVVMNPPKSNALGVALICDLDDDASGYTVGYNENADFKLSALGTGDLDMPALNQQEGTFTTLNKRVVPTNVAMVYGGYVLNDLMAELMDAPRETIEWTPHLPIEKGYQAMEFDDMLNTFDNAGKDNRGYLLNVTYADVEVQSTEKFDEADTLDGDIVYRCNPPRQFNDFSDKAHQIFEAFGLYASPARAEALGAKAELLFKNGKIIVDVLVDPKMEGDVVALADFKSAENVYDLFGASRYQKVTIRKV</sequence>
<dbReference type="InterPro" id="IPR017896">
    <property type="entry name" value="4Fe4S_Fe-S-bd"/>
</dbReference>
<evidence type="ECO:0000256" key="3">
    <source>
        <dbReference type="ARBA" id="ARBA00023004"/>
    </source>
</evidence>
<dbReference type="EMBL" id="CACVAU010000052">
    <property type="protein sequence ID" value="CAA6817757.1"/>
    <property type="molecule type" value="Genomic_DNA"/>
</dbReference>
<dbReference type="Gene3D" id="3.30.70.20">
    <property type="match status" value="1"/>
</dbReference>
<dbReference type="NCBIfam" id="NF006305">
    <property type="entry name" value="PRK08493.1"/>
    <property type="match status" value="1"/>
</dbReference>
<evidence type="ECO:0000313" key="8">
    <source>
        <dbReference type="EMBL" id="CAA6817757.1"/>
    </source>
</evidence>
<organism evidence="8">
    <name type="scientific">uncultured Sulfurovum sp</name>
    <dbReference type="NCBI Taxonomy" id="269237"/>
    <lineage>
        <taxon>Bacteria</taxon>
        <taxon>Pseudomonadati</taxon>
        <taxon>Campylobacterota</taxon>
        <taxon>Epsilonproteobacteria</taxon>
        <taxon>Campylobacterales</taxon>
        <taxon>Sulfurovaceae</taxon>
        <taxon>Sulfurovum</taxon>
        <taxon>environmental samples</taxon>
    </lineage>
</organism>
<dbReference type="GO" id="GO:0051539">
    <property type="term" value="F:4 iron, 4 sulfur cluster binding"/>
    <property type="evidence" value="ECO:0007669"/>
    <property type="project" value="UniProtKB-KW"/>
</dbReference>
<evidence type="ECO:0000256" key="1">
    <source>
        <dbReference type="ARBA" id="ARBA00022485"/>
    </source>
</evidence>
<dbReference type="GO" id="GO:0046872">
    <property type="term" value="F:metal ion binding"/>
    <property type="evidence" value="ECO:0007669"/>
    <property type="project" value="UniProtKB-KW"/>
</dbReference>
<accession>A0A6S6THS6</accession>
<dbReference type="EC" id="1.6.5.3" evidence="8"/>
<dbReference type="CDD" id="cd00207">
    <property type="entry name" value="fer2"/>
    <property type="match status" value="1"/>
</dbReference>
<keyword evidence="4" id="KW-0411">Iron-sulfur</keyword>
<dbReference type="PROSITE" id="PS00198">
    <property type="entry name" value="4FE4S_FER_1"/>
    <property type="match status" value="1"/>
</dbReference>
<protein>
    <submittedName>
        <fullName evidence="8">NADH-ubiquinone oxidoreductase chain G (EC)</fullName>
        <ecNumber evidence="8">1.6.5.3</ecNumber>
    </submittedName>
</protein>
<keyword evidence="2" id="KW-0479">Metal-binding</keyword>
<feature type="domain" description="2Fe-2S ferredoxin-type" evidence="5">
    <location>
        <begin position="9"/>
        <end position="85"/>
    </location>
</feature>
<dbReference type="Pfam" id="PF10588">
    <property type="entry name" value="NADH-G_4Fe-4S_3"/>
    <property type="match status" value="1"/>
</dbReference>
<evidence type="ECO:0000259" key="6">
    <source>
        <dbReference type="PROSITE" id="PS51379"/>
    </source>
</evidence>
<dbReference type="SUPFAM" id="SSF54862">
    <property type="entry name" value="4Fe-4S ferredoxins"/>
    <property type="match status" value="1"/>
</dbReference>
<proteinExistence type="predicted"/>
<dbReference type="GO" id="GO:0016491">
    <property type="term" value="F:oxidoreductase activity"/>
    <property type="evidence" value="ECO:0007669"/>
    <property type="project" value="UniProtKB-KW"/>
</dbReference>
<evidence type="ECO:0000259" key="7">
    <source>
        <dbReference type="PROSITE" id="PS51839"/>
    </source>
</evidence>
<dbReference type="SMART" id="SM00929">
    <property type="entry name" value="NADH-G_4Fe-4S_3"/>
    <property type="match status" value="1"/>
</dbReference>
<dbReference type="InterPro" id="IPR019574">
    <property type="entry name" value="NADH_UbQ_OxRdtase_Gsu_4Fe4S-bd"/>
</dbReference>
<dbReference type="Pfam" id="PF13510">
    <property type="entry name" value="Fer2_4"/>
    <property type="match status" value="1"/>
</dbReference>
<evidence type="ECO:0000256" key="4">
    <source>
        <dbReference type="ARBA" id="ARBA00023014"/>
    </source>
</evidence>
<gene>
    <name evidence="8" type="ORF">HELGO_WM4804</name>
</gene>
<dbReference type="SUPFAM" id="SSF54292">
    <property type="entry name" value="2Fe-2S ferredoxin-like"/>
    <property type="match status" value="1"/>
</dbReference>
<dbReference type="PROSITE" id="PS51839">
    <property type="entry name" value="4FE4S_HC3"/>
    <property type="match status" value="1"/>
</dbReference>
<keyword evidence="8" id="KW-0830">Ubiquinone</keyword>
<dbReference type="AlphaFoldDB" id="A0A6S6THS6"/>
<evidence type="ECO:0000259" key="5">
    <source>
        <dbReference type="PROSITE" id="PS51085"/>
    </source>
</evidence>
<dbReference type="InterPro" id="IPR050157">
    <property type="entry name" value="PSI_iron-sulfur_center"/>
</dbReference>
<feature type="domain" description="4Fe-4S ferredoxin-type" evidence="6">
    <location>
        <begin position="208"/>
        <end position="237"/>
    </location>
</feature>
<reference evidence="8" key="1">
    <citation type="submission" date="2020-01" db="EMBL/GenBank/DDBJ databases">
        <authorList>
            <person name="Meier V. D."/>
            <person name="Meier V D."/>
        </authorList>
    </citation>
    <scope>NUCLEOTIDE SEQUENCE</scope>
    <source>
        <strain evidence="8">HLG_WM_MAG_05</strain>
    </source>
</reference>
<keyword evidence="1" id="KW-0004">4Fe-4S</keyword>
<dbReference type="InterPro" id="IPR017900">
    <property type="entry name" value="4Fe4S_Fe_S_CS"/>
</dbReference>
<dbReference type="PANTHER" id="PTHR24960:SF84">
    <property type="entry name" value="HYDROGENASE SUBUNIT"/>
    <property type="match status" value="1"/>
</dbReference>